<dbReference type="RefSeq" id="WP_373431123.1">
    <property type="nucleotide sequence ID" value="NZ_JAUSZS010000002.1"/>
</dbReference>
<accession>A0ABU0RHQ7</accession>
<keyword evidence="1" id="KW-0808">Transferase</keyword>
<feature type="domain" description="N-acetyltransferase" evidence="4">
    <location>
        <begin position="27"/>
        <end position="186"/>
    </location>
</feature>
<dbReference type="PROSITE" id="PS51186">
    <property type="entry name" value="GNAT"/>
    <property type="match status" value="1"/>
</dbReference>
<keyword evidence="6" id="KW-1185">Reference proteome</keyword>
<dbReference type="PANTHER" id="PTHR43877">
    <property type="entry name" value="AMINOALKYLPHOSPHONATE N-ACETYLTRANSFERASE-RELATED-RELATED"/>
    <property type="match status" value="1"/>
</dbReference>
<dbReference type="InterPro" id="IPR000182">
    <property type="entry name" value="GNAT_dom"/>
</dbReference>
<evidence type="ECO:0000256" key="3">
    <source>
        <dbReference type="SAM" id="MobiDB-lite"/>
    </source>
</evidence>
<sequence length="186" mass="20300">MSPEPQQPRQPYDGPEAAQDPPARPEPFVRLARPEDDEALGGLDRATWSTLHSVTPRARPPYTPFFHENSVPGDHLVAVTGDGRVVGYTKLARATPLASNAHVLQIQGLAVLDEARGTGVGRLLIRAAVAEARRRGALRLSLRVLGHNTPARKLYESEGFVVEGIQPREFLLDGEFVDDVLMGRSL</sequence>
<dbReference type="InterPro" id="IPR050832">
    <property type="entry name" value="Bact_Acetyltransf"/>
</dbReference>
<dbReference type="CDD" id="cd04301">
    <property type="entry name" value="NAT_SF"/>
    <property type="match status" value="1"/>
</dbReference>
<organism evidence="5 6">
    <name type="scientific">Streptomyces turgidiscabies</name>
    <dbReference type="NCBI Taxonomy" id="85558"/>
    <lineage>
        <taxon>Bacteria</taxon>
        <taxon>Bacillati</taxon>
        <taxon>Actinomycetota</taxon>
        <taxon>Actinomycetes</taxon>
        <taxon>Kitasatosporales</taxon>
        <taxon>Streptomycetaceae</taxon>
        <taxon>Streptomyces</taxon>
    </lineage>
</organism>
<proteinExistence type="predicted"/>
<evidence type="ECO:0000259" key="4">
    <source>
        <dbReference type="PROSITE" id="PS51186"/>
    </source>
</evidence>
<gene>
    <name evidence="5" type="ORF">QFZ49_001433</name>
</gene>
<evidence type="ECO:0000256" key="2">
    <source>
        <dbReference type="ARBA" id="ARBA00023315"/>
    </source>
</evidence>
<comment type="caution">
    <text evidence="5">The sequence shown here is derived from an EMBL/GenBank/DDBJ whole genome shotgun (WGS) entry which is preliminary data.</text>
</comment>
<dbReference type="SUPFAM" id="SSF55729">
    <property type="entry name" value="Acyl-CoA N-acyltransferases (Nat)"/>
    <property type="match status" value="1"/>
</dbReference>
<dbReference type="Proteomes" id="UP001223072">
    <property type="component" value="Unassembled WGS sequence"/>
</dbReference>
<dbReference type="InterPro" id="IPR016181">
    <property type="entry name" value="Acyl_CoA_acyltransferase"/>
</dbReference>
<dbReference type="Gene3D" id="3.40.630.30">
    <property type="match status" value="1"/>
</dbReference>
<evidence type="ECO:0000256" key="1">
    <source>
        <dbReference type="ARBA" id="ARBA00022679"/>
    </source>
</evidence>
<reference evidence="5 6" key="1">
    <citation type="submission" date="2023-07" db="EMBL/GenBank/DDBJ databases">
        <title>Comparative genomics of wheat-associated soil bacteria to identify genetic determinants of phenazine resistance.</title>
        <authorList>
            <person name="Mouncey N."/>
        </authorList>
    </citation>
    <scope>NUCLEOTIDE SEQUENCE [LARGE SCALE GENOMIC DNA]</scope>
    <source>
        <strain evidence="5 6">W2I16</strain>
    </source>
</reference>
<dbReference type="EMBL" id="JAUSZS010000002">
    <property type="protein sequence ID" value="MDQ0931526.1"/>
    <property type="molecule type" value="Genomic_DNA"/>
</dbReference>
<dbReference type="Pfam" id="PF00583">
    <property type="entry name" value="Acetyltransf_1"/>
    <property type="match status" value="1"/>
</dbReference>
<evidence type="ECO:0000313" key="6">
    <source>
        <dbReference type="Proteomes" id="UP001223072"/>
    </source>
</evidence>
<name>A0ABU0RHQ7_9ACTN</name>
<keyword evidence="2" id="KW-0012">Acyltransferase</keyword>
<protein>
    <submittedName>
        <fullName evidence="5">Ribosomal protein S18 acetylase RimI-like enzyme</fullName>
    </submittedName>
</protein>
<feature type="region of interest" description="Disordered" evidence="3">
    <location>
        <begin position="1"/>
        <end position="36"/>
    </location>
</feature>
<evidence type="ECO:0000313" key="5">
    <source>
        <dbReference type="EMBL" id="MDQ0931526.1"/>
    </source>
</evidence>